<dbReference type="AlphaFoldDB" id="M5RE75"/>
<dbReference type="Proteomes" id="UP000011991">
    <property type="component" value="Unassembled WGS sequence"/>
</dbReference>
<dbReference type="InterPro" id="IPR002372">
    <property type="entry name" value="PQQ_rpt_dom"/>
</dbReference>
<accession>M5RE75</accession>
<organism evidence="2 3">
    <name type="scientific">Rhodopirellula maiorica SM1</name>
    <dbReference type="NCBI Taxonomy" id="1265738"/>
    <lineage>
        <taxon>Bacteria</taxon>
        <taxon>Pseudomonadati</taxon>
        <taxon>Planctomycetota</taxon>
        <taxon>Planctomycetia</taxon>
        <taxon>Pirellulales</taxon>
        <taxon>Pirellulaceae</taxon>
        <taxon>Novipirellula</taxon>
    </lineage>
</organism>
<keyword evidence="3" id="KW-1185">Reference proteome</keyword>
<dbReference type="EMBL" id="ANOG01000749">
    <property type="protein sequence ID" value="EMI17763.1"/>
    <property type="molecule type" value="Genomic_DNA"/>
</dbReference>
<dbReference type="Gene3D" id="2.130.10.10">
    <property type="entry name" value="YVTN repeat-like/Quinoprotein amine dehydrogenase"/>
    <property type="match status" value="1"/>
</dbReference>
<proteinExistence type="predicted"/>
<dbReference type="Pfam" id="PF13360">
    <property type="entry name" value="PQQ_2"/>
    <property type="match status" value="1"/>
</dbReference>
<dbReference type="PATRIC" id="fig|1265738.3.peg.5333"/>
<dbReference type="InterPro" id="IPR011047">
    <property type="entry name" value="Quinoprotein_ADH-like_sf"/>
</dbReference>
<dbReference type="SUPFAM" id="SSF50998">
    <property type="entry name" value="Quinoprotein alcohol dehydrogenase-like"/>
    <property type="match status" value="1"/>
</dbReference>
<evidence type="ECO:0000313" key="2">
    <source>
        <dbReference type="EMBL" id="EMI17763.1"/>
    </source>
</evidence>
<gene>
    <name evidence="2" type="ORF">RMSM_05313</name>
</gene>
<reference evidence="2 3" key="1">
    <citation type="journal article" date="2013" name="Mar. Genomics">
        <title>Expression of sulfatases in Rhodopirellula baltica and the diversity of sulfatases in the genus Rhodopirellula.</title>
        <authorList>
            <person name="Wegner C.E."/>
            <person name="Richter-Heitmann T."/>
            <person name="Klindworth A."/>
            <person name="Klockow C."/>
            <person name="Richter M."/>
            <person name="Achstetter T."/>
            <person name="Glockner F.O."/>
            <person name="Harder J."/>
        </authorList>
    </citation>
    <scope>NUCLEOTIDE SEQUENCE [LARGE SCALE GENOMIC DNA]</scope>
    <source>
        <strain evidence="2 3">SM1</strain>
    </source>
</reference>
<evidence type="ECO:0000259" key="1">
    <source>
        <dbReference type="Pfam" id="PF13360"/>
    </source>
</evidence>
<evidence type="ECO:0000313" key="3">
    <source>
        <dbReference type="Proteomes" id="UP000011991"/>
    </source>
</evidence>
<dbReference type="InterPro" id="IPR015943">
    <property type="entry name" value="WD40/YVTN_repeat-like_dom_sf"/>
</dbReference>
<comment type="caution">
    <text evidence="2">The sequence shown here is derived from an EMBL/GenBank/DDBJ whole genome shotgun (WGS) entry which is preliminary data.</text>
</comment>
<feature type="domain" description="Pyrrolo-quinoline quinone repeat" evidence="1">
    <location>
        <begin position="8"/>
        <end position="62"/>
    </location>
</feature>
<dbReference type="PANTHER" id="PTHR34512">
    <property type="entry name" value="CELL SURFACE PROTEIN"/>
    <property type="match status" value="1"/>
</dbReference>
<dbReference type="PANTHER" id="PTHR34512:SF30">
    <property type="entry name" value="OUTER MEMBRANE PROTEIN ASSEMBLY FACTOR BAMB"/>
    <property type="match status" value="1"/>
</dbReference>
<protein>
    <submittedName>
        <fullName evidence="2">Pyrrolo-quinoline quinone</fullName>
    </submittedName>
</protein>
<name>M5RE75_9BACT</name>
<sequence length="108" mass="11928">MPSPLYVKPYLYTITRDNILYCLEAATGDIVWQERLSGNYSASPLLADGRIYITSEEGITTVLEPGSQYKQITKNNLKGKTMASIAVSQGNFFIRSGDALYCISPAPR</sequence>